<name>A0AAE5X8Y1_9BRAD</name>
<dbReference type="Gene3D" id="3.60.110.10">
    <property type="entry name" value="Carbon-nitrogen hydrolase"/>
    <property type="match status" value="1"/>
</dbReference>
<dbReference type="KEGG" id="bgz:XH91_36815"/>
<dbReference type="EMBL" id="CP030054">
    <property type="protein sequence ID" value="QAU50855.1"/>
    <property type="molecule type" value="Genomic_DNA"/>
</dbReference>
<dbReference type="AlphaFoldDB" id="A0AAE5X8Y1"/>
<evidence type="ECO:0000313" key="2">
    <source>
        <dbReference type="EMBL" id="RXH16998.1"/>
    </source>
</evidence>
<dbReference type="EMBL" id="RDQZ01000002">
    <property type="protein sequence ID" value="RXH16998.1"/>
    <property type="molecule type" value="Genomic_DNA"/>
</dbReference>
<accession>A0AAE5X8Y1</accession>
<sequence>MAHIGEVVWTSRLPGPADSRLKTTEFGKWKKAAGELAQSQASMTHARRDELRKALIELDKLFRKAPPSVYKAYRNLSERRLEESARSFGDSVGEGRLLWSVSEETPEQVAVSLGGLIRAIDRVLLERRSQWPIASGEWRLEALGCWFIPRQGVSAGRPARRSQAYSKRGLLFHRILPTFIDGYAVEVVDSRTLHSAAQDPTNWKMGACLFEALKLEAEFATVDGDKRFIVSGVDAPAAGNAVLLQMANALQENCIAIVWPELTVPPGLREKIVKFIRERDVADPLEPPEIVIPGTWHEVAGKEIVNRARIYDGYGEERLVYDKIAPYADDDWGIENITAGERMCVLATEGALIGVAICLDFCDVCDTPFRDLDVDVMLVPSMGNDRTMQGHQTTASQVEVKFGTRSFVVQHPTHNRYGDGRLGTILPLLKEPNAVSARELGQKTVWTAYKWGR</sequence>
<evidence type="ECO:0000313" key="3">
    <source>
        <dbReference type="Proteomes" id="UP000288972"/>
    </source>
</evidence>
<dbReference type="Proteomes" id="UP000290401">
    <property type="component" value="Unassembled WGS sequence"/>
</dbReference>
<reference evidence="2 4" key="2">
    <citation type="submission" date="2018-10" db="EMBL/GenBank/DDBJ databases">
        <title>Bradyrhizobium sp. nov., effective nodules isolated from peanut in China.</title>
        <authorList>
            <person name="Li Y."/>
        </authorList>
    </citation>
    <scope>NUCLEOTIDE SEQUENCE [LARGE SCALE GENOMIC DNA]</scope>
    <source>
        <strain evidence="2 4">CCBAU 53426</strain>
    </source>
</reference>
<protein>
    <recommendedName>
        <fullName evidence="5">Carbon-nitrogen hydrolase family protein</fullName>
    </recommendedName>
</protein>
<organism evidence="1 3">
    <name type="scientific">Bradyrhizobium guangzhouense</name>
    <dbReference type="NCBI Taxonomy" id="1325095"/>
    <lineage>
        <taxon>Bacteria</taxon>
        <taxon>Pseudomonadati</taxon>
        <taxon>Pseudomonadota</taxon>
        <taxon>Alphaproteobacteria</taxon>
        <taxon>Hyphomicrobiales</taxon>
        <taxon>Nitrobacteraceae</taxon>
        <taxon>Bradyrhizobium</taxon>
    </lineage>
</organism>
<dbReference type="InterPro" id="IPR036526">
    <property type="entry name" value="C-N_Hydrolase_sf"/>
</dbReference>
<gene>
    <name evidence="2" type="ORF">EAS56_03565</name>
    <name evidence="1" type="ORF">XH91_36815</name>
</gene>
<dbReference type="SUPFAM" id="SSF56317">
    <property type="entry name" value="Carbon-nitrogen hydrolase"/>
    <property type="match status" value="1"/>
</dbReference>
<keyword evidence="4" id="KW-1185">Reference proteome</keyword>
<evidence type="ECO:0008006" key="5">
    <source>
        <dbReference type="Google" id="ProtNLM"/>
    </source>
</evidence>
<reference evidence="1 3" key="1">
    <citation type="submission" date="2018-06" db="EMBL/GenBank/DDBJ databases">
        <title>Comparative genomics of rhizobia nodulating Arachis hypogaea in China.</title>
        <authorList>
            <person name="Li Y."/>
        </authorList>
    </citation>
    <scope>NUCLEOTIDE SEQUENCE [LARGE SCALE GENOMIC DNA]</scope>
    <source>
        <strain evidence="1 3">CCBAU 51670</strain>
        <plasmid evidence="1 3">unnamed1</plasmid>
    </source>
</reference>
<evidence type="ECO:0000313" key="1">
    <source>
        <dbReference type="EMBL" id="QAU50855.1"/>
    </source>
</evidence>
<dbReference type="Proteomes" id="UP000288972">
    <property type="component" value="Plasmid unnamed1"/>
</dbReference>
<evidence type="ECO:0000313" key="4">
    <source>
        <dbReference type="Proteomes" id="UP000290401"/>
    </source>
</evidence>
<geneLocation type="plasmid" evidence="1 3">
    <name>unnamed1</name>
</geneLocation>
<keyword evidence="1" id="KW-0614">Plasmid</keyword>
<proteinExistence type="predicted"/>